<dbReference type="Proteomes" id="UP001527202">
    <property type="component" value="Unassembled WGS sequence"/>
</dbReference>
<keyword evidence="6" id="KW-1185">Reference proteome</keyword>
<keyword evidence="1" id="KW-0805">Transcription regulation</keyword>
<dbReference type="Gene3D" id="1.10.10.10">
    <property type="entry name" value="Winged helix-like DNA-binding domain superfamily/Winged helix DNA-binding domain"/>
    <property type="match status" value="1"/>
</dbReference>
<evidence type="ECO:0000256" key="3">
    <source>
        <dbReference type="ARBA" id="ARBA00023163"/>
    </source>
</evidence>
<feature type="domain" description="HTH hxlR-type" evidence="4">
    <location>
        <begin position="17"/>
        <end position="115"/>
    </location>
</feature>
<dbReference type="RefSeq" id="WP_042230966.1">
    <property type="nucleotide sequence ID" value="NZ_CP026520.1"/>
</dbReference>
<comment type="caution">
    <text evidence="5">The sequence shown here is derived from an EMBL/GenBank/DDBJ whole genome shotgun (WGS) entry which is preliminary data.</text>
</comment>
<dbReference type="PANTHER" id="PTHR33204">
    <property type="entry name" value="TRANSCRIPTIONAL REGULATOR, MARR FAMILY"/>
    <property type="match status" value="1"/>
</dbReference>
<dbReference type="InterPro" id="IPR002577">
    <property type="entry name" value="HTH_HxlR"/>
</dbReference>
<dbReference type="InterPro" id="IPR036388">
    <property type="entry name" value="WH-like_DNA-bd_sf"/>
</dbReference>
<protein>
    <submittedName>
        <fullName evidence="5">Helix-turn-helix transcriptional regulator</fullName>
    </submittedName>
</protein>
<dbReference type="InterPro" id="IPR036390">
    <property type="entry name" value="WH_DNA-bd_sf"/>
</dbReference>
<dbReference type="GeneID" id="95375057"/>
<organism evidence="5 6">
    <name type="scientific">Paenibacillus chitinolyticus</name>
    <dbReference type="NCBI Taxonomy" id="79263"/>
    <lineage>
        <taxon>Bacteria</taxon>
        <taxon>Bacillati</taxon>
        <taxon>Bacillota</taxon>
        <taxon>Bacilli</taxon>
        <taxon>Bacillales</taxon>
        <taxon>Paenibacillaceae</taxon>
        <taxon>Paenibacillus</taxon>
    </lineage>
</organism>
<evidence type="ECO:0000313" key="5">
    <source>
        <dbReference type="EMBL" id="MCY9595035.1"/>
    </source>
</evidence>
<keyword evidence="3" id="KW-0804">Transcription</keyword>
<sequence>MTYASKTKQSDISLSNCGYSKVLDIISNKWTVLVIYAMENGKIRYGEMLRRVEGISKKMLTQTVRKLERDGLVQRHISPTVPPSVEYSLTPLGETLLQPMKELRQWGRVNYTQVVEARANYDFAYTTGSLKKSSADEVMELQV</sequence>
<dbReference type="Pfam" id="PF01638">
    <property type="entry name" value="HxlR"/>
    <property type="match status" value="1"/>
</dbReference>
<dbReference type="PANTHER" id="PTHR33204:SF18">
    <property type="entry name" value="TRANSCRIPTIONAL REGULATORY PROTEIN"/>
    <property type="match status" value="1"/>
</dbReference>
<evidence type="ECO:0000256" key="1">
    <source>
        <dbReference type="ARBA" id="ARBA00023015"/>
    </source>
</evidence>
<proteinExistence type="predicted"/>
<name>A0ABT4F977_9BACL</name>
<dbReference type="EMBL" id="JAMDMJ010000004">
    <property type="protein sequence ID" value="MCY9595035.1"/>
    <property type="molecule type" value="Genomic_DNA"/>
</dbReference>
<evidence type="ECO:0000259" key="4">
    <source>
        <dbReference type="PROSITE" id="PS51118"/>
    </source>
</evidence>
<evidence type="ECO:0000256" key="2">
    <source>
        <dbReference type="ARBA" id="ARBA00023125"/>
    </source>
</evidence>
<evidence type="ECO:0000313" key="6">
    <source>
        <dbReference type="Proteomes" id="UP001527202"/>
    </source>
</evidence>
<keyword evidence="2" id="KW-0238">DNA-binding</keyword>
<reference evidence="5 6" key="1">
    <citation type="submission" date="2022-05" db="EMBL/GenBank/DDBJ databases">
        <title>Genome Sequencing of Bee-Associated Microbes.</title>
        <authorList>
            <person name="Dunlap C."/>
        </authorList>
    </citation>
    <scope>NUCLEOTIDE SEQUENCE [LARGE SCALE GENOMIC DNA]</scope>
    <source>
        <strain evidence="5 6">NRRL B-23120</strain>
    </source>
</reference>
<dbReference type="PROSITE" id="PS51118">
    <property type="entry name" value="HTH_HXLR"/>
    <property type="match status" value="1"/>
</dbReference>
<dbReference type="SUPFAM" id="SSF46785">
    <property type="entry name" value="Winged helix' DNA-binding domain"/>
    <property type="match status" value="1"/>
</dbReference>
<gene>
    <name evidence="5" type="ORF">M5X16_04495</name>
</gene>
<accession>A0ABT4F977</accession>